<evidence type="ECO:0000259" key="4">
    <source>
        <dbReference type="Pfam" id="PF13472"/>
    </source>
</evidence>
<feature type="active site" description="Nucleophile" evidence="1">
    <location>
        <position position="51"/>
    </location>
</feature>
<sequence>MLRNVRLRRVQRLIVTATALLGACASVAAAGPAANAEAGATGTHYVALGDSYATGYGTTPIVDAACGRAKKNLPYILNLATEADSYQNVACAGATTADVLQARNGRPAQLDALKPDTNLVTVSIGGNDLGFTSIAVTCATVSQRQPTGDPCRQSFRNADGSDKLQLKLDAIKPEIAKVVTEVKKRSPRAMVALTGYPSLVPDSGQSCRSAQVPFADGDFAYLRDTTVRLNRAIAEQARNTGAKYIDLYTPSIGHDMCATGYRRWIEPLLTEQGSIAPAAAHPNSQGILGLGSAFALAILEYQKTRIVNPA</sequence>
<name>A0A7X0NPD3_9ACTN</name>
<feature type="disulfide bond" evidence="2">
    <location>
        <begin position="66"/>
        <end position="91"/>
    </location>
</feature>
<dbReference type="PROSITE" id="PS51257">
    <property type="entry name" value="PROKAR_LIPOPROTEIN"/>
    <property type="match status" value="1"/>
</dbReference>
<keyword evidence="6" id="KW-1185">Reference proteome</keyword>
<dbReference type="Proteomes" id="UP000565579">
    <property type="component" value="Unassembled WGS sequence"/>
</dbReference>
<feature type="signal peptide" evidence="3">
    <location>
        <begin position="1"/>
        <end position="28"/>
    </location>
</feature>
<dbReference type="PANTHER" id="PTHR37981">
    <property type="entry name" value="LIPASE 2"/>
    <property type="match status" value="1"/>
</dbReference>
<keyword evidence="2" id="KW-1015">Disulfide bond</keyword>
<comment type="caution">
    <text evidence="5">The sequence shown here is derived from an EMBL/GenBank/DDBJ whole genome shotgun (WGS) entry which is preliminary data.</text>
</comment>
<dbReference type="GO" id="GO:0004806">
    <property type="term" value="F:triacylglycerol lipase activity"/>
    <property type="evidence" value="ECO:0007669"/>
    <property type="project" value="TreeGrafter"/>
</dbReference>
<evidence type="ECO:0000256" key="3">
    <source>
        <dbReference type="SAM" id="SignalP"/>
    </source>
</evidence>
<evidence type="ECO:0000313" key="6">
    <source>
        <dbReference type="Proteomes" id="UP000565579"/>
    </source>
</evidence>
<gene>
    <name evidence="5" type="ORF">HD593_001962</name>
</gene>
<evidence type="ECO:0000256" key="1">
    <source>
        <dbReference type="PIRSR" id="PIRSR637460-1"/>
    </source>
</evidence>
<dbReference type="RefSeq" id="WP_185101849.1">
    <property type="nucleotide sequence ID" value="NZ_JACHMI010000001.1"/>
</dbReference>
<feature type="disulfide bond" evidence="2">
    <location>
        <begin position="138"/>
        <end position="151"/>
    </location>
</feature>
<dbReference type="Gene3D" id="3.40.50.1110">
    <property type="entry name" value="SGNH hydrolase"/>
    <property type="match status" value="1"/>
</dbReference>
<dbReference type="GO" id="GO:0019433">
    <property type="term" value="P:triglyceride catabolic process"/>
    <property type="evidence" value="ECO:0007669"/>
    <property type="project" value="TreeGrafter"/>
</dbReference>
<dbReference type="SUPFAM" id="SSF52266">
    <property type="entry name" value="SGNH hydrolase"/>
    <property type="match status" value="1"/>
</dbReference>
<feature type="domain" description="SGNH hydrolase-type esterase" evidence="4">
    <location>
        <begin position="47"/>
        <end position="286"/>
    </location>
</feature>
<keyword evidence="3" id="KW-0732">Signal</keyword>
<dbReference type="AlphaFoldDB" id="A0A7X0NPD3"/>
<dbReference type="CDD" id="cd01823">
    <property type="entry name" value="SEST_like"/>
    <property type="match status" value="1"/>
</dbReference>
<reference evidence="5 6" key="1">
    <citation type="submission" date="2020-08" db="EMBL/GenBank/DDBJ databases">
        <title>Sequencing the genomes of 1000 actinobacteria strains.</title>
        <authorList>
            <person name="Klenk H.-P."/>
        </authorList>
    </citation>
    <scope>NUCLEOTIDE SEQUENCE [LARGE SCALE GENOMIC DNA]</scope>
    <source>
        <strain evidence="5 6">DSM 43768</strain>
    </source>
</reference>
<dbReference type="Pfam" id="PF13472">
    <property type="entry name" value="Lipase_GDSL_2"/>
    <property type="match status" value="1"/>
</dbReference>
<dbReference type="InterPro" id="IPR037460">
    <property type="entry name" value="SEST-like"/>
</dbReference>
<accession>A0A7X0NPD3</accession>
<dbReference type="InterPro" id="IPR036514">
    <property type="entry name" value="SGNH_hydro_sf"/>
</dbReference>
<dbReference type="InterPro" id="IPR013830">
    <property type="entry name" value="SGNH_hydro"/>
</dbReference>
<dbReference type="EMBL" id="JACHMI010000001">
    <property type="protein sequence ID" value="MBB6547167.1"/>
    <property type="molecule type" value="Genomic_DNA"/>
</dbReference>
<feature type="disulfide bond" evidence="2">
    <location>
        <begin position="207"/>
        <end position="257"/>
    </location>
</feature>
<protein>
    <submittedName>
        <fullName evidence="5">Lysophospholipase L1-like esterase</fullName>
    </submittedName>
</protein>
<dbReference type="PANTHER" id="PTHR37981:SF1">
    <property type="entry name" value="SGNH HYDROLASE-TYPE ESTERASE DOMAIN-CONTAINING PROTEIN"/>
    <property type="match status" value="1"/>
</dbReference>
<evidence type="ECO:0000256" key="2">
    <source>
        <dbReference type="PIRSR" id="PIRSR637460-2"/>
    </source>
</evidence>
<feature type="active site" evidence="1">
    <location>
        <position position="281"/>
    </location>
</feature>
<proteinExistence type="predicted"/>
<evidence type="ECO:0000313" key="5">
    <source>
        <dbReference type="EMBL" id="MBB6547167.1"/>
    </source>
</evidence>
<feature type="chain" id="PRO_5031346558" evidence="3">
    <location>
        <begin position="29"/>
        <end position="310"/>
    </location>
</feature>
<organism evidence="5 6">
    <name type="scientific">Nonomuraea rubra</name>
    <dbReference type="NCBI Taxonomy" id="46180"/>
    <lineage>
        <taxon>Bacteria</taxon>
        <taxon>Bacillati</taxon>
        <taxon>Actinomycetota</taxon>
        <taxon>Actinomycetes</taxon>
        <taxon>Streptosporangiales</taxon>
        <taxon>Streptosporangiaceae</taxon>
        <taxon>Nonomuraea</taxon>
    </lineage>
</organism>